<dbReference type="PROSITE" id="PS51194">
    <property type="entry name" value="HELICASE_CTER"/>
    <property type="match status" value="1"/>
</dbReference>
<dbReference type="InterPro" id="IPR014001">
    <property type="entry name" value="Helicase_ATP-bd"/>
</dbReference>
<feature type="domain" description="Helicase ATP-binding" evidence="3">
    <location>
        <begin position="106"/>
        <end position="395"/>
    </location>
</feature>
<keyword evidence="2" id="KW-0067">ATP-binding</keyword>
<dbReference type="InterPro" id="IPR011545">
    <property type="entry name" value="DEAD/DEAH_box_helicase_dom"/>
</dbReference>
<dbReference type="KEGG" id="pft:JBW_00328"/>
<keyword evidence="5" id="KW-0347">Helicase</keyword>
<evidence type="ECO:0000259" key="3">
    <source>
        <dbReference type="PROSITE" id="PS51192"/>
    </source>
</evidence>
<sequence>MRNLNGVQQYYQAIRDRLKNYIKSDYLANSETLLLYVDDLLGELCSEHTNIAREPYIETSASYKKVHNGIKNSQHIEQGVKESLLKLVKENLGIFSDPFEHQVKALEYFSSGRDLFVSTGTGSGKTECFLWPIIAKCFDEAKNRPAGFKNEAVRTLIIYPMNALVSDQLARFRKIIGNDKFREIFTTDTHATRIPHFGMYTGRTPYSGDAKPASSRELANTFRENYLIDETADSETKRRQTNNVNGLKSINKYPARFGENGLQVFIENLEKNIHKPTPYDAELITRFEMQECPPDILITNYSMLEYMLMRQREANIWDKTKQWLDESNDNKLLIVLDEAHMYRGSAGGEIALLLERLFYRVGITIDRVQFILTTASMPLNEQKAIDAFYSGLTGKEPTSCEFLFGAKEAVPDELEVNTDIDALASIGSDQVQGEGIAVRIKDFAKAVFHCSLPNDISQSEAQEWLYDNLPKYQAFVLLNKLCRDGAKSYSEIKETLFGDSVNAEKALDALLALVSLAAKNGNILFPVRLHMFLRGLQGLYACSNPKCTCGKYSESEKLPLGKVISIPKYKCECGGRIYELVNHIKCGALYLKVYLQKNDGQPYWYVFPERGLNGDANSLKEMLLYVVPNNYQKGKNDKMGALDPLTGKLYTSPQNDESLLTVIYNDKFDGKKQSYTFSVCPKCKKPMPLKKPVDLATKGNIPFYNLTKAQFELQPAKSELINQGKKVLLFSDSRQNAAKLALDLSKSSDADAFRQAVMLASLLLQVDGKEHSLFDLYSAFLDVCIQNNLAFFSGRSKVKFENDKRLFKYKKGTTERRGRTIDYTEIAAEYQPLPDDYYEQLLTFFTESPRSFKDIGIGFLAPVSSALDDCVYDLEDDGLIVDKDIIYQLLVLLFWDVMDESAALGETIQDDIRKGLPGRSKSQAFGLNFNFSNELDKGFIQRIQELLKLDSISIAKIVDRVRDLFFASSSNNRYYIKLSSVKIEFADKDFTWYRCVKCGKLSPYKIGDYCGVCFDSTELVLIDESDLSRFEFWRIPVLNALNKLETIHTIDTEEHTAQLSHKETRSDTWSRTEKYEMRFQDINAGENGEESIDVLSCTTTMEVGIDIGSLTAVGLRNIPPMRENYQQRAGRAGRKNAGISTIVTYASGGTHDSHYFLHPDEMISGSPRKPWINRYNRKIRQRHINMLALNGFMSTPDMKTQFDGIADIGIISFCEKFGENFIAYAKSIDVSTDVTIFQFREICQSVLVEGKRNEFINNDKETSAFDVFYREGFIPSYSFPKNVVRFFVEKESERGKNAPRDINYAPERDIAIALSEYAPGRFVTIDKKIYKSGGIYANPRPRGFEKNQAEYYFENKDYHNDIHICSECNWFGIDQEEFPNMQCPYCSAPIENKKMLRPWGFSSVRGDEVKFEDEDEQYTYAEAPYYSYVPADTEMVQFGHSNIRYANLSDKKVLTVNMGKSKNGFNVCKKCGGAEVADDKNTGRFSFSQPYHDNYLCRHEGTVSTNICLGYEFLTDMFMLDISYDFAKLVGNKNAEEKSILRAAVTTLHEALKKAVSLVLDIDYNEISGGWRPRITIDGDSHIEMFFYDNLTSGAGYSSLIGSILDKVLERARIILSECECSRTCKNCLDNFWNQRNHQLFDRHLGLQLLNYVQFGQLPDEYDKGEQQALLAPLQKLISEDSETLQPTSKIGFEVMPAILKKPENTSTRIFLNPYDLSCWLPNAFMTYRNLISKR</sequence>
<dbReference type="InterPro" id="IPR001650">
    <property type="entry name" value="Helicase_C-like"/>
</dbReference>
<dbReference type="EMBL" id="CP010978">
    <property type="protein sequence ID" value="AJQ25680.1"/>
    <property type="molecule type" value="Genomic_DNA"/>
</dbReference>
<dbReference type="OrthoDB" id="143059at2"/>
<dbReference type="Proteomes" id="UP000005361">
    <property type="component" value="Chromosome"/>
</dbReference>
<keyword evidence="1" id="KW-0547">Nucleotide-binding</keyword>
<accession>I9DA20</accession>
<reference evidence="6" key="2">
    <citation type="submission" date="2015-02" db="EMBL/GenBank/DDBJ databases">
        <title>Complete Genome Sequence of Pelosinus fermentans JBW45.</title>
        <authorList>
            <person name="De Leon K.B."/>
            <person name="Utturkar S.M."/>
            <person name="Camilleri L.B."/>
            <person name="Arkin A.P."/>
            <person name="Fields M.W."/>
            <person name="Brown S.D."/>
            <person name="Wall J.D."/>
        </authorList>
    </citation>
    <scope>NUCLEOTIDE SEQUENCE [LARGE SCALE GENOMIC DNA]</scope>
    <source>
        <strain evidence="6">JBW45</strain>
    </source>
</reference>
<dbReference type="GO" id="GO:0003676">
    <property type="term" value="F:nucleic acid binding"/>
    <property type="evidence" value="ECO:0007669"/>
    <property type="project" value="InterPro"/>
</dbReference>
<gene>
    <name evidence="5" type="ORF">JBW_00328</name>
</gene>
<dbReference type="SUPFAM" id="SSF52540">
    <property type="entry name" value="P-loop containing nucleoside triphosphate hydrolases"/>
    <property type="match status" value="2"/>
</dbReference>
<dbReference type="SMART" id="SM00490">
    <property type="entry name" value="HELICc"/>
    <property type="match status" value="1"/>
</dbReference>
<dbReference type="InterPro" id="IPR027417">
    <property type="entry name" value="P-loop_NTPase"/>
</dbReference>
<dbReference type="GO" id="GO:0005524">
    <property type="term" value="F:ATP binding"/>
    <property type="evidence" value="ECO:0007669"/>
    <property type="project" value="UniProtKB-KW"/>
</dbReference>
<reference evidence="5 6" key="1">
    <citation type="journal article" date="2015" name="Genome Announc.">
        <title>Complete Genome Sequence of Pelosinus fermentans JBW45, a Member of a Remarkably Competitive Group of Negativicutes in the Firmicutes Phylum.</title>
        <authorList>
            <person name="De Leon K.B."/>
            <person name="Utturkar S.M."/>
            <person name="Camilleri L.B."/>
            <person name="Elias D.A."/>
            <person name="Arkin A.P."/>
            <person name="Fields M.W."/>
            <person name="Brown S.D."/>
            <person name="Wall J.D."/>
        </authorList>
    </citation>
    <scope>NUCLEOTIDE SEQUENCE [LARGE SCALE GENOMIC DNA]</scope>
    <source>
        <strain evidence="5 6">JBW45</strain>
    </source>
</reference>
<evidence type="ECO:0000256" key="2">
    <source>
        <dbReference type="ARBA" id="ARBA00022840"/>
    </source>
</evidence>
<dbReference type="GO" id="GO:0006289">
    <property type="term" value="P:nucleotide-excision repair"/>
    <property type="evidence" value="ECO:0007669"/>
    <property type="project" value="TreeGrafter"/>
</dbReference>
<dbReference type="Pfam" id="PF00271">
    <property type="entry name" value="Helicase_C"/>
    <property type="match status" value="1"/>
</dbReference>
<organism evidence="5 6">
    <name type="scientific">Pelosinus fermentans JBW45</name>
    <dbReference type="NCBI Taxonomy" id="1192197"/>
    <lineage>
        <taxon>Bacteria</taxon>
        <taxon>Bacillati</taxon>
        <taxon>Bacillota</taxon>
        <taxon>Negativicutes</taxon>
        <taxon>Selenomonadales</taxon>
        <taxon>Sporomusaceae</taxon>
        <taxon>Pelosinus</taxon>
    </lineage>
</organism>
<evidence type="ECO:0000256" key="1">
    <source>
        <dbReference type="ARBA" id="ARBA00022741"/>
    </source>
</evidence>
<dbReference type="Pfam" id="PF00270">
    <property type="entry name" value="DEAD"/>
    <property type="match status" value="1"/>
</dbReference>
<dbReference type="RefSeq" id="WP_007961384.1">
    <property type="nucleotide sequence ID" value="NZ_CP010978.1"/>
</dbReference>
<dbReference type="HOGENOM" id="CLU_001338_2_1_9"/>
<protein>
    <submittedName>
        <fullName evidence="5">DEAD/DEAH box helicase domain protein</fullName>
    </submittedName>
</protein>
<dbReference type="STRING" id="1192197.JBW_00328"/>
<dbReference type="PROSITE" id="PS51192">
    <property type="entry name" value="HELICASE_ATP_BIND_1"/>
    <property type="match status" value="1"/>
</dbReference>
<evidence type="ECO:0000313" key="6">
    <source>
        <dbReference type="Proteomes" id="UP000005361"/>
    </source>
</evidence>
<dbReference type="Gene3D" id="3.40.50.300">
    <property type="entry name" value="P-loop containing nucleotide triphosphate hydrolases"/>
    <property type="match status" value="3"/>
</dbReference>
<dbReference type="GO" id="GO:0036297">
    <property type="term" value="P:interstrand cross-link repair"/>
    <property type="evidence" value="ECO:0007669"/>
    <property type="project" value="TreeGrafter"/>
</dbReference>
<dbReference type="SMART" id="SM00487">
    <property type="entry name" value="DEXDc"/>
    <property type="match status" value="1"/>
</dbReference>
<feature type="domain" description="Helicase C-terminal" evidence="4">
    <location>
        <begin position="1015"/>
        <end position="1190"/>
    </location>
</feature>
<dbReference type="PANTHER" id="PTHR47957">
    <property type="entry name" value="ATP-DEPENDENT HELICASE HRQ1"/>
    <property type="match status" value="1"/>
</dbReference>
<keyword evidence="5" id="KW-0378">Hydrolase</keyword>
<dbReference type="PANTHER" id="PTHR47957:SF3">
    <property type="entry name" value="ATP-DEPENDENT HELICASE HRQ1"/>
    <property type="match status" value="1"/>
</dbReference>
<name>I9DA20_9FIRM</name>
<dbReference type="Pfam" id="PF09369">
    <property type="entry name" value="MZB"/>
    <property type="match status" value="1"/>
</dbReference>
<proteinExistence type="predicted"/>
<evidence type="ECO:0000259" key="4">
    <source>
        <dbReference type="PROSITE" id="PS51194"/>
    </source>
</evidence>
<dbReference type="InterPro" id="IPR018973">
    <property type="entry name" value="MZB"/>
</dbReference>
<dbReference type="GO" id="GO:0043138">
    <property type="term" value="F:3'-5' DNA helicase activity"/>
    <property type="evidence" value="ECO:0007669"/>
    <property type="project" value="TreeGrafter"/>
</dbReference>
<evidence type="ECO:0000313" key="5">
    <source>
        <dbReference type="EMBL" id="AJQ25680.1"/>
    </source>
</evidence>